<reference evidence="3" key="1">
    <citation type="submission" date="2015-09" db="EMBL/GenBank/DDBJ databases">
        <authorList>
            <consortium name="Pathogen Informatics"/>
        </authorList>
    </citation>
    <scope>NUCLEOTIDE SEQUENCE [LARGE SCALE GENOMIC DNA]</scope>
    <source>
        <strain evidence="3">Lake Konstanz</strain>
    </source>
</reference>
<name>A0A0S4J5M7_BODSA</name>
<feature type="region of interest" description="Disordered" evidence="1">
    <location>
        <begin position="396"/>
        <end position="423"/>
    </location>
</feature>
<evidence type="ECO:0000313" key="3">
    <source>
        <dbReference type="Proteomes" id="UP000051952"/>
    </source>
</evidence>
<dbReference type="EMBL" id="CYKH01001106">
    <property type="protein sequence ID" value="CUG83926.1"/>
    <property type="molecule type" value="Genomic_DNA"/>
</dbReference>
<protein>
    <submittedName>
        <fullName evidence="2">Uncharacterized protein</fullName>
    </submittedName>
</protein>
<gene>
    <name evidence="2" type="ORF">BSAL_87925</name>
</gene>
<dbReference type="Proteomes" id="UP000051952">
    <property type="component" value="Unassembled WGS sequence"/>
</dbReference>
<sequence>MELPPLRSAVPFRPQSYDLIPYRVPKQHWEKAKRQFLQQGGVNGTNQIAAFMTGLTNTDVLPAVISQRLESLCVEESRVLMKVLELLRPPVAAAPTMRKTSITGRKFASFRGHAGDRTPRGSFRLTPRRSSLQQYTPNDEPLAPLASAVPTSTQEAVLPEVHSLSCSLRLPVDVTSSTVVARTITQLLPIDLAVEMLEPSQDALLFLQSFAKGTSTCHPRRGTGTLTLEQFAILLSYFACPTNPSTASDHNGPGTVNENIESVAALLSALPDDGTETDEVEAILASVGISSTHMLMAFGKQASSSDSPVSPSHRMPGVRSHVKELLQERQIDGEDDVLQRRTPTKRKGSVRMFMPSHSRDAALATMDLADSTSLSLSRSDKSIALQQSMSLAAAGMSGVGATPRRSPRSPMDTSATDSGWFGNAPKEWKPPVELLMEIPADIVSPSNGTITTSRAIGVDMTTQTDAVSFTLMWLGPITKSHGTSTQRSGHVGKVVSLELLKRERRERNRTKAKPENLSSLPIAQLEEMYRSMTSKRMK</sequence>
<proteinExistence type="predicted"/>
<dbReference type="AlphaFoldDB" id="A0A0S4J5M7"/>
<organism evidence="2 3">
    <name type="scientific">Bodo saltans</name>
    <name type="common">Flagellated protozoan</name>
    <dbReference type="NCBI Taxonomy" id="75058"/>
    <lineage>
        <taxon>Eukaryota</taxon>
        <taxon>Discoba</taxon>
        <taxon>Euglenozoa</taxon>
        <taxon>Kinetoplastea</taxon>
        <taxon>Metakinetoplastina</taxon>
        <taxon>Eubodonida</taxon>
        <taxon>Bodonidae</taxon>
        <taxon>Bodo</taxon>
    </lineage>
</organism>
<dbReference type="VEuPathDB" id="TriTrypDB:BSAL_87925"/>
<evidence type="ECO:0000256" key="1">
    <source>
        <dbReference type="SAM" id="MobiDB-lite"/>
    </source>
</evidence>
<evidence type="ECO:0000313" key="2">
    <source>
        <dbReference type="EMBL" id="CUG83926.1"/>
    </source>
</evidence>
<accession>A0A0S4J5M7</accession>
<keyword evidence="3" id="KW-1185">Reference proteome</keyword>